<dbReference type="AlphaFoldDB" id="A0A7J6SPC2"/>
<feature type="signal peptide" evidence="1">
    <location>
        <begin position="1"/>
        <end position="21"/>
    </location>
</feature>
<gene>
    <name evidence="2" type="ORF">FOZ63_028168</name>
</gene>
<evidence type="ECO:0000256" key="1">
    <source>
        <dbReference type="SAM" id="SignalP"/>
    </source>
</evidence>
<name>A0A7J6SPC2_PEROL</name>
<reference evidence="2 3" key="1">
    <citation type="submission" date="2020-04" db="EMBL/GenBank/DDBJ databases">
        <title>Perkinsus olseni comparative genomics.</title>
        <authorList>
            <person name="Bogema D.R."/>
        </authorList>
    </citation>
    <scope>NUCLEOTIDE SEQUENCE [LARGE SCALE GENOMIC DNA]</scope>
    <source>
        <strain evidence="2 3">ATCC PRA-207</strain>
    </source>
</reference>
<feature type="non-terminal residue" evidence="2">
    <location>
        <position position="114"/>
    </location>
</feature>
<keyword evidence="3" id="KW-1185">Reference proteome</keyword>
<evidence type="ECO:0000313" key="2">
    <source>
        <dbReference type="EMBL" id="KAF4734545.1"/>
    </source>
</evidence>
<feature type="chain" id="PRO_5029910622" evidence="1">
    <location>
        <begin position="22"/>
        <end position="114"/>
    </location>
</feature>
<comment type="caution">
    <text evidence="2">The sequence shown here is derived from an EMBL/GenBank/DDBJ whole genome shotgun (WGS) entry which is preliminary data.</text>
</comment>
<proteinExistence type="predicted"/>
<keyword evidence="1" id="KW-0732">Signal</keyword>
<dbReference type="Proteomes" id="UP000553632">
    <property type="component" value="Unassembled WGS sequence"/>
</dbReference>
<accession>A0A7J6SPC2</accession>
<evidence type="ECO:0000313" key="3">
    <source>
        <dbReference type="Proteomes" id="UP000553632"/>
    </source>
</evidence>
<dbReference type="EMBL" id="JABANO010016814">
    <property type="protein sequence ID" value="KAF4734545.1"/>
    <property type="molecule type" value="Genomic_DNA"/>
</dbReference>
<organism evidence="2 3">
    <name type="scientific">Perkinsus olseni</name>
    <name type="common">Perkinsus atlanticus</name>
    <dbReference type="NCBI Taxonomy" id="32597"/>
    <lineage>
        <taxon>Eukaryota</taxon>
        <taxon>Sar</taxon>
        <taxon>Alveolata</taxon>
        <taxon>Perkinsozoa</taxon>
        <taxon>Perkinsea</taxon>
        <taxon>Perkinsida</taxon>
        <taxon>Perkinsidae</taxon>
        <taxon>Perkinsus</taxon>
    </lineage>
</organism>
<protein>
    <submittedName>
        <fullName evidence="2">Uncharacterized protein</fullName>
    </submittedName>
</protein>
<sequence length="114" mass="12762">MLVFGVPCALLMMLAPRAAIALQAAGRKPSRVIAKAEWHPICLLLSRKLPCLKAWRLVSELDKKMDAQLSAMDRKLDTGLSEIDRKINTRLSELSSDVAMPNEQVTELTTFTRR</sequence>